<dbReference type="Pfam" id="PF04542">
    <property type="entry name" value="Sigma70_r2"/>
    <property type="match status" value="1"/>
</dbReference>
<dbReference type="Gene3D" id="1.10.10.10">
    <property type="entry name" value="Winged helix-like DNA-binding domain superfamily/Winged helix DNA-binding domain"/>
    <property type="match status" value="1"/>
</dbReference>
<evidence type="ECO:0000313" key="8">
    <source>
        <dbReference type="Proteomes" id="UP000647339"/>
    </source>
</evidence>
<evidence type="ECO:0000259" key="6">
    <source>
        <dbReference type="Pfam" id="PF08281"/>
    </source>
</evidence>
<dbReference type="RefSeq" id="WP_244940517.1">
    <property type="nucleotide sequence ID" value="NZ_CP040106.1"/>
</dbReference>
<comment type="similarity">
    <text evidence="1">Belongs to the sigma-70 factor family. ECF subfamily.</text>
</comment>
<reference evidence="8" key="1">
    <citation type="journal article" date="2019" name="Int. J. Syst. Evol. Microbiol.">
        <title>The Global Catalogue of Microorganisms (GCM) 10K type strain sequencing project: providing services to taxonomists for standard genome sequencing and annotation.</title>
        <authorList>
            <consortium name="The Broad Institute Genomics Platform"/>
            <consortium name="The Broad Institute Genome Sequencing Center for Infectious Disease"/>
            <person name="Wu L."/>
            <person name="Ma J."/>
        </authorList>
    </citation>
    <scope>NUCLEOTIDE SEQUENCE [LARGE SCALE GENOMIC DNA]</scope>
    <source>
        <strain evidence="8">CGMCC 1.15407</strain>
    </source>
</reference>
<proteinExistence type="inferred from homology"/>
<dbReference type="GO" id="GO:0000428">
    <property type="term" value="C:DNA-directed RNA polymerase complex"/>
    <property type="evidence" value="ECO:0007669"/>
    <property type="project" value="UniProtKB-KW"/>
</dbReference>
<dbReference type="SUPFAM" id="SSF88946">
    <property type="entry name" value="Sigma2 domain of RNA polymerase sigma factors"/>
    <property type="match status" value="1"/>
</dbReference>
<dbReference type="InterPro" id="IPR013249">
    <property type="entry name" value="RNA_pol_sigma70_r4_t2"/>
</dbReference>
<dbReference type="InterPro" id="IPR036388">
    <property type="entry name" value="WH-like_DNA-bd_sf"/>
</dbReference>
<keyword evidence="8" id="KW-1185">Reference proteome</keyword>
<keyword evidence="4" id="KW-0804">Transcription</keyword>
<dbReference type="PANTHER" id="PTHR43133">
    <property type="entry name" value="RNA POLYMERASE ECF-TYPE SIGMA FACTO"/>
    <property type="match status" value="1"/>
</dbReference>
<dbReference type="Proteomes" id="UP000647339">
    <property type="component" value="Unassembled WGS sequence"/>
</dbReference>
<organism evidence="7 8">
    <name type="scientific">Echinicola rosea</name>
    <dbReference type="NCBI Taxonomy" id="1807691"/>
    <lineage>
        <taxon>Bacteria</taxon>
        <taxon>Pseudomonadati</taxon>
        <taxon>Bacteroidota</taxon>
        <taxon>Cytophagia</taxon>
        <taxon>Cytophagales</taxon>
        <taxon>Cyclobacteriaceae</taxon>
        <taxon>Echinicola</taxon>
    </lineage>
</organism>
<evidence type="ECO:0000256" key="2">
    <source>
        <dbReference type="ARBA" id="ARBA00023015"/>
    </source>
</evidence>
<dbReference type="InterPro" id="IPR013325">
    <property type="entry name" value="RNA_pol_sigma_r2"/>
</dbReference>
<dbReference type="CDD" id="cd06171">
    <property type="entry name" value="Sigma70_r4"/>
    <property type="match status" value="1"/>
</dbReference>
<evidence type="ECO:0000313" key="7">
    <source>
        <dbReference type="EMBL" id="GGF45741.1"/>
    </source>
</evidence>
<dbReference type="InterPro" id="IPR013324">
    <property type="entry name" value="RNA_pol_sigma_r3/r4-like"/>
</dbReference>
<dbReference type="Pfam" id="PF08281">
    <property type="entry name" value="Sigma70_r4_2"/>
    <property type="match status" value="1"/>
</dbReference>
<keyword evidence="7" id="KW-0240">DNA-directed RNA polymerase</keyword>
<dbReference type="EMBL" id="BMIU01000023">
    <property type="protein sequence ID" value="GGF45741.1"/>
    <property type="molecule type" value="Genomic_DNA"/>
</dbReference>
<evidence type="ECO:0000259" key="5">
    <source>
        <dbReference type="Pfam" id="PF04542"/>
    </source>
</evidence>
<name>A0ABQ1VAH2_9BACT</name>
<evidence type="ECO:0000256" key="4">
    <source>
        <dbReference type="ARBA" id="ARBA00023163"/>
    </source>
</evidence>
<keyword evidence="3" id="KW-0731">Sigma factor</keyword>
<dbReference type="NCBIfam" id="TIGR02937">
    <property type="entry name" value="sigma70-ECF"/>
    <property type="match status" value="1"/>
</dbReference>
<feature type="domain" description="RNA polymerase sigma-70 region 2" evidence="5">
    <location>
        <begin position="54"/>
        <end position="121"/>
    </location>
</feature>
<protein>
    <submittedName>
        <fullName evidence="7">DNA-directed RNA polymerase sigma-70 factor</fullName>
    </submittedName>
</protein>
<keyword evidence="2" id="KW-0805">Transcription regulation</keyword>
<dbReference type="Gene3D" id="1.10.1740.10">
    <property type="match status" value="1"/>
</dbReference>
<dbReference type="InterPro" id="IPR014284">
    <property type="entry name" value="RNA_pol_sigma-70_dom"/>
</dbReference>
<dbReference type="PANTHER" id="PTHR43133:SF46">
    <property type="entry name" value="RNA POLYMERASE SIGMA-70 FACTOR ECF SUBFAMILY"/>
    <property type="match status" value="1"/>
</dbReference>
<comment type="caution">
    <text evidence="7">The sequence shown here is derived from an EMBL/GenBank/DDBJ whole genome shotgun (WGS) entry which is preliminary data.</text>
</comment>
<accession>A0ABQ1VAH2</accession>
<evidence type="ECO:0000256" key="3">
    <source>
        <dbReference type="ARBA" id="ARBA00023082"/>
    </source>
</evidence>
<gene>
    <name evidence="7" type="ORF">GCM10011339_37790</name>
</gene>
<dbReference type="InterPro" id="IPR007627">
    <property type="entry name" value="RNA_pol_sigma70_r2"/>
</dbReference>
<dbReference type="SUPFAM" id="SSF88659">
    <property type="entry name" value="Sigma3 and sigma4 domains of RNA polymerase sigma factors"/>
    <property type="match status" value="1"/>
</dbReference>
<feature type="domain" description="RNA polymerase sigma factor 70 region 4 type 2" evidence="6">
    <location>
        <begin position="155"/>
        <end position="204"/>
    </location>
</feature>
<sequence length="227" mass="26548">MMPKMPLSESIKPIKNASAASNEHPIGGAMEDRSSESILWVAFLQGSDSALAKIFEQYAHKLFNYGRQFTKDTEIINDAVQDVFYQVIRSKHKLGMAQSIKYYLFSSFRRRLLRLIKQRKRVVLDEDFEKTHGFRLHVDPDYHSIGTQFTVDQRKILEEACNRLPVRQREILSLYFFEGLSYKEIAHIMEFSQVKSARKLLYRTLDSLHGMLEKHKDILRMLFVLVG</sequence>
<evidence type="ECO:0000256" key="1">
    <source>
        <dbReference type="ARBA" id="ARBA00010641"/>
    </source>
</evidence>
<dbReference type="InterPro" id="IPR039425">
    <property type="entry name" value="RNA_pol_sigma-70-like"/>
</dbReference>